<reference evidence="2 3" key="1">
    <citation type="submission" date="2018-03" db="EMBL/GenBank/DDBJ databases">
        <title>Alkalicoccus saliphilus sp. nov., isolated from a mineral pool.</title>
        <authorList>
            <person name="Zhao B."/>
        </authorList>
    </citation>
    <scope>NUCLEOTIDE SEQUENCE [LARGE SCALE GENOMIC DNA]</scope>
    <source>
        <strain evidence="2 3">6AG</strain>
    </source>
</reference>
<keyword evidence="3" id="KW-1185">Reference proteome</keyword>
<dbReference type="PANTHER" id="PTHR43415:SF3">
    <property type="entry name" value="GNAT-FAMILY ACETYLTRANSFERASE"/>
    <property type="match status" value="1"/>
</dbReference>
<dbReference type="PROSITE" id="PS51186">
    <property type="entry name" value="GNAT"/>
    <property type="match status" value="1"/>
</dbReference>
<name>A0A2T4U9L6_9BACI</name>
<dbReference type="PIRSF" id="PIRSF037663">
    <property type="entry name" value="Acetyltransf_GNAT_prd"/>
    <property type="match status" value="1"/>
</dbReference>
<keyword evidence="2" id="KW-0808">Transferase</keyword>
<dbReference type="RefSeq" id="WP_107583271.1">
    <property type="nucleotide sequence ID" value="NZ_PZJJ01000002.1"/>
</dbReference>
<dbReference type="Gene3D" id="3.40.630.30">
    <property type="match status" value="1"/>
</dbReference>
<dbReference type="CDD" id="cd04301">
    <property type="entry name" value="NAT_SF"/>
    <property type="match status" value="1"/>
</dbReference>
<organism evidence="2 3">
    <name type="scientific">Alkalicoccus saliphilus</name>
    <dbReference type="NCBI Taxonomy" id="200989"/>
    <lineage>
        <taxon>Bacteria</taxon>
        <taxon>Bacillati</taxon>
        <taxon>Bacillota</taxon>
        <taxon>Bacilli</taxon>
        <taxon>Bacillales</taxon>
        <taxon>Bacillaceae</taxon>
        <taxon>Alkalicoccus</taxon>
    </lineage>
</organism>
<dbReference type="InterPro" id="IPR000182">
    <property type="entry name" value="GNAT_dom"/>
</dbReference>
<comment type="caution">
    <text evidence="2">The sequence shown here is derived from an EMBL/GenBank/DDBJ whole genome shotgun (WGS) entry which is preliminary data.</text>
</comment>
<proteinExistence type="predicted"/>
<evidence type="ECO:0000259" key="1">
    <source>
        <dbReference type="PROSITE" id="PS51186"/>
    </source>
</evidence>
<dbReference type="AlphaFoldDB" id="A0A2T4U9L6"/>
<dbReference type="OrthoDB" id="9773249at2"/>
<gene>
    <name evidence="2" type="ORF">C6Y45_01570</name>
</gene>
<dbReference type="PANTHER" id="PTHR43415">
    <property type="entry name" value="SPERMIDINE N(1)-ACETYLTRANSFERASE"/>
    <property type="match status" value="1"/>
</dbReference>
<dbReference type="Pfam" id="PF00583">
    <property type="entry name" value="Acetyltransf_1"/>
    <property type="match status" value="1"/>
</dbReference>
<dbReference type="InterPro" id="IPR016181">
    <property type="entry name" value="Acyl_CoA_acyltransferase"/>
</dbReference>
<dbReference type="GO" id="GO:0016747">
    <property type="term" value="F:acyltransferase activity, transferring groups other than amino-acyl groups"/>
    <property type="evidence" value="ECO:0007669"/>
    <property type="project" value="InterPro"/>
</dbReference>
<evidence type="ECO:0000313" key="2">
    <source>
        <dbReference type="EMBL" id="PTL40094.1"/>
    </source>
</evidence>
<dbReference type="EMBL" id="PZJJ01000002">
    <property type="protein sequence ID" value="PTL40094.1"/>
    <property type="molecule type" value="Genomic_DNA"/>
</dbReference>
<sequence length="164" mass="18480">MRIRKAAETDAQQIMQVMKDAEKSGFMLFDPGERQMDSDSLSSFIVKTNSTEKSAVFIAEDEAEILGYLLLRGEKPNRISHRAYIVIGVLSSSRGQGVGKALFSHAIDWAEKEGIYRLELTVLLENKSALALYQKMGFEIEGIKRDSLKIDGEYADEYYMSLLL</sequence>
<feature type="domain" description="N-acetyltransferase" evidence="1">
    <location>
        <begin position="1"/>
        <end position="164"/>
    </location>
</feature>
<dbReference type="Proteomes" id="UP000240509">
    <property type="component" value="Unassembled WGS sequence"/>
</dbReference>
<protein>
    <submittedName>
        <fullName evidence="2">GNAT family N-acetyltransferase</fullName>
    </submittedName>
</protein>
<dbReference type="InterPro" id="IPR017255">
    <property type="entry name" value="AcTrfase_GNAT_prd"/>
</dbReference>
<dbReference type="SUPFAM" id="SSF55729">
    <property type="entry name" value="Acyl-CoA N-acyltransferases (Nat)"/>
    <property type="match status" value="1"/>
</dbReference>
<accession>A0A2T4U9L6</accession>
<evidence type="ECO:0000313" key="3">
    <source>
        <dbReference type="Proteomes" id="UP000240509"/>
    </source>
</evidence>